<dbReference type="Proteomes" id="UP001289374">
    <property type="component" value="Unassembled WGS sequence"/>
</dbReference>
<keyword evidence="3" id="KW-1185">Reference proteome</keyword>
<sequence>MSLKHEFPEPSVGLENSSLGYRTAVGTARGKIARWIQDLQKLRQARKMFLEGRDAVAASRQAGLLDFIASALPASHTSKPEACQVTIYLLRLLRVVLATPTNKCYFLVQNLLPPIIPLLAASLENYIKMAASLNIPGPTSVVSSKTSTGNLELISEMLDGFLWTVAAIIGHLSCNEYQLQMQDGLIELVIAYQIIHRLRDLFALYDRPQVEGSPFPSSILLGINLLTVLTSKFRFSSSIDWDLSAVDVMQGTKLGQKKLSGPADLRFTSCESTVGGRPLLPTTGSLSTDLPDVPEGRPLDETSIIKRTTSPMVIPDNCNDVECIASKIQTVDVMDESLKAPTEDKHPCASVQKDKNNTVSNSSEQSDGNCSNLKQPATFLLSAMSETGLVCLPSMLTAVLLQANNRLSAEQSTYVLPSNFEEVATGVLKVLNNLALIDVTFIQKMLARPDLKMEFFHLMSFILSHCTSNWGVATDKMFAPAGIFVTSWLFRVVPPENQAVLRWGKSPTILHKVCDLPFVFFSDPELMPVLAGTLIAASYGCEQNKAVIQQELSMDMLLPSLRLCKSSMPTVHSNLVQNVLPADDSTEQNQMGPERKVQADVSQKSNRNNPKSTRVLPQRCGVPASNIRPIKARNQRDSKIMKLNEEMHLGPAQSASETSTLMLHCRFPVSFIDKAEQFFTADINTSNGELV</sequence>
<dbReference type="EMBL" id="JACGWL010000005">
    <property type="protein sequence ID" value="KAK4402233.1"/>
    <property type="molecule type" value="Genomic_DNA"/>
</dbReference>
<gene>
    <name evidence="2" type="ORF">Sango_0964000</name>
</gene>
<feature type="compositionally biased region" description="Basic and acidic residues" evidence="1">
    <location>
        <begin position="339"/>
        <end position="356"/>
    </location>
</feature>
<reference evidence="2" key="1">
    <citation type="submission" date="2020-06" db="EMBL/GenBank/DDBJ databases">
        <authorList>
            <person name="Li T."/>
            <person name="Hu X."/>
            <person name="Zhang T."/>
            <person name="Song X."/>
            <person name="Zhang H."/>
            <person name="Dai N."/>
            <person name="Sheng W."/>
            <person name="Hou X."/>
            <person name="Wei L."/>
        </authorList>
    </citation>
    <scope>NUCLEOTIDE SEQUENCE</scope>
    <source>
        <strain evidence="2">K16</strain>
        <tissue evidence="2">Leaf</tissue>
    </source>
</reference>
<feature type="region of interest" description="Disordered" evidence="1">
    <location>
        <begin position="339"/>
        <end position="370"/>
    </location>
</feature>
<accession>A0AAE1WZ17</accession>
<proteinExistence type="predicted"/>
<dbReference type="PANTHER" id="PTHR31434:SF2">
    <property type="entry name" value="S PHASE CYCLIN A-ASSOCIATED PROTEIN IN THE ENDOPLASMIC RETICULUM"/>
    <property type="match status" value="1"/>
</dbReference>
<comment type="caution">
    <text evidence="2">The sequence shown here is derived from an EMBL/GenBank/DDBJ whole genome shotgun (WGS) entry which is preliminary data.</text>
</comment>
<evidence type="ECO:0000256" key="1">
    <source>
        <dbReference type="SAM" id="MobiDB-lite"/>
    </source>
</evidence>
<feature type="compositionally biased region" description="Polar residues" evidence="1">
    <location>
        <begin position="357"/>
        <end position="370"/>
    </location>
</feature>
<organism evidence="2 3">
    <name type="scientific">Sesamum angolense</name>
    <dbReference type="NCBI Taxonomy" id="2727404"/>
    <lineage>
        <taxon>Eukaryota</taxon>
        <taxon>Viridiplantae</taxon>
        <taxon>Streptophyta</taxon>
        <taxon>Embryophyta</taxon>
        <taxon>Tracheophyta</taxon>
        <taxon>Spermatophyta</taxon>
        <taxon>Magnoliopsida</taxon>
        <taxon>eudicotyledons</taxon>
        <taxon>Gunneridae</taxon>
        <taxon>Pentapetalae</taxon>
        <taxon>asterids</taxon>
        <taxon>lamiids</taxon>
        <taxon>Lamiales</taxon>
        <taxon>Pedaliaceae</taxon>
        <taxon>Sesamum</taxon>
    </lineage>
</organism>
<reference evidence="2" key="2">
    <citation type="journal article" date="2024" name="Plant">
        <title>Genomic evolution and insights into agronomic trait innovations of Sesamum species.</title>
        <authorList>
            <person name="Miao H."/>
            <person name="Wang L."/>
            <person name="Qu L."/>
            <person name="Liu H."/>
            <person name="Sun Y."/>
            <person name="Le M."/>
            <person name="Wang Q."/>
            <person name="Wei S."/>
            <person name="Zheng Y."/>
            <person name="Lin W."/>
            <person name="Duan Y."/>
            <person name="Cao H."/>
            <person name="Xiong S."/>
            <person name="Wang X."/>
            <person name="Wei L."/>
            <person name="Li C."/>
            <person name="Ma Q."/>
            <person name="Ju M."/>
            <person name="Zhao R."/>
            <person name="Li G."/>
            <person name="Mu C."/>
            <person name="Tian Q."/>
            <person name="Mei H."/>
            <person name="Zhang T."/>
            <person name="Gao T."/>
            <person name="Zhang H."/>
        </authorList>
    </citation>
    <scope>NUCLEOTIDE SEQUENCE</scope>
    <source>
        <strain evidence="2">K16</strain>
    </source>
</reference>
<dbReference type="AlphaFoldDB" id="A0AAE1WZ17"/>
<feature type="region of interest" description="Disordered" evidence="1">
    <location>
        <begin position="582"/>
        <end position="616"/>
    </location>
</feature>
<name>A0AAE1WZ17_9LAMI</name>
<evidence type="ECO:0000313" key="3">
    <source>
        <dbReference type="Proteomes" id="UP001289374"/>
    </source>
</evidence>
<protein>
    <submittedName>
        <fullName evidence="2">S phase cyclin A-associated protein in the endoplasmic reticulum</fullName>
    </submittedName>
</protein>
<feature type="compositionally biased region" description="Polar residues" evidence="1">
    <location>
        <begin position="600"/>
        <end position="612"/>
    </location>
</feature>
<evidence type="ECO:0000313" key="2">
    <source>
        <dbReference type="EMBL" id="KAK4402233.1"/>
    </source>
</evidence>
<dbReference type="PANTHER" id="PTHR31434">
    <property type="entry name" value="S PHASE CYCLIN A-ASSOCIATED PROTEIN IN THE ENDOPLASMIC RETICULUM"/>
    <property type="match status" value="1"/>
</dbReference>